<dbReference type="EMBL" id="CAMXCT020006699">
    <property type="protein sequence ID" value="CAL1171903.1"/>
    <property type="molecule type" value="Genomic_DNA"/>
</dbReference>
<name>A0A9P1GPB0_9DINO</name>
<dbReference type="SUPFAM" id="SSF53335">
    <property type="entry name" value="S-adenosyl-L-methionine-dependent methyltransferases"/>
    <property type="match status" value="1"/>
</dbReference>
<sequence>MFKKVNNCKLKSHQWCLTHKRQCALVGAGPDYNCAGLPCWDYSFAGKRLQEEGETKRVFIAYAAYHCSQRTPLLVIENVKGLRIEMIKWLFCLHYDIHILVCGVEDQGHDGASRDRLWIILSHKERTKQLFDPAELYRMVCKSIRTYVCTKPADYSIAPPVEIKNEAMHLATDNYRTLLTGRELQCLDDAEEEYRKIYQQSPEQDPDLVIYLGDTFCVRKTWSGTSRRIPTFRAGGGLMWWYAQNRWMTNRERLSSLAFPVTSEVASSMNVPQLPIRDHSRASAISGNSMCFATAAIVQLVALICFQQTC</sequence>
<evidence type="ECO:0000313" key="3">
    <source>
        <dbReference type="EMBL" id="CAI4018528.1"/>
    </source>
</evidence>
<evidence type="ECO:0000313" key="4">
    <source>
        <dbReference type="EMBL" id="CAL1171903.1"/>
    </source>
</evidence>
<comment type="caution">
    <text evidence="3">The sequence shown here is derived from an EMBL/GenBank/DDBJ whole genome shotgun (WGS) entry which is preliminary data.</text>
</comment>
<evidence type="ECO:0000256" key="1">
    <source>
        <dbReference type="ARBA" id="ARBA00022603"/>
    </source>
</evidence>
<dbReference type="Proteomes" id="UP001152797">
    <property type="component" value="Unassembled WGS sequence"/>
</dbReference>
<dbReference type="OrthoDB" id="408976at2759"/>
<dbReference type="EMBL" id="CAMXCT030006699">
    <property type="protein sequence ID" value="CAL4805840.1"/>
    <property type="molecule type" value="Genomic_DNA"/>
</dbReference>
<protein>
    <submittedName>
        <fullName evidence="3">Uncharacterized protein</fullName>
    </submittedName>
</protein>
<dbReference type="Gene3D" id="3.40.50.150">
    <property type="entry name" value="Vaccinia Virus protein VP39"/>
    <property type="match status" value="1"/>
</dbReference>
<dbReference type="GO" id="GO:0008168">
    <property type="term" value="F:methyltransferase activity"/>
    <property type="evidence" value="ECO:0007669"/>
    <property type="project" value="UniProtKB-KW"/>
</dbReference>
<keyword evidence="2" id="KW-0808">Transferase</keyword>
<evidence type="ECO:0000256" key="2">
    <source>
        <dbReference type="ARBA" id="ARBA00022679"/>
    </source>
</evidence>
<dbReference type="EMBL" id="CAMXCT010006699">
    <property type="protein sequence ID" value="CAI4018528.1"/>
    <property type="molecule type" value="Genomic_DNA"/>
</dbReference>
<proteinExistence type="predicted"/>
<evidence type="ECO:0000313" key="5">
    <source>
        <dbReference type="Proteomes" id="UP001152797"/>
    </source>
</evidence>
<dbReference type="AlphaFoldDB" id="A0A9P1GPB0"/>
<reference evidence="3" key="1">
    <citation type="submission" date="2022-10" db="EMBL/GenBank/DDBJ databases">
        <authorList>
            <person name="Chen Y."/>
            <person name="Dougan E. K."/>
            <person name="Chan C."/>
            <person name="Rhodes N."/>
            <person name="Thang M."/>
        </authorList>
    </citation>
    <scope>NUCLEOTIDE SEQUENCE</scope>
</reference>
<gene>
    <name evidence="3" type="ORF">C1SCF055_LOCUS43083</name>
</gene>
<dbReference type="GO" id="GO:0032259">
    <property type="term" value="P:methylation"/>
    <property type="evidence" value="ECO:0007669"/>
    <property type="project" value="UniProtKB-KW"/>
</dbReference>
<dbReference type="InterPro" id="IPR001525">
    <property type="entry name" value="C5_MeTfrase"/>
</dbReference>
<organism evidence="3">
    <name type="scientific">Cladocopium goreaui</name>
    <dbReference type="NCBI Taxonomy" id="2562237"/>
    <lineage>
        <taxon>Eukaryota</taxon>
        <taxon>Sar</taxon>
        <taxon>Alveolata</taxon>
        <taxon>Dinophyceae</taxon>
        <taxon>Suessiales</taxon>
        <taxon>Symbiodiniaceae</taxon>
        <taxon>Cladocopium</taxon>
    </lineage>
</organism>
<dbReference type="InterPro" id="IPR029063">
    <property type="entry name" value="SAM-dependent_MTases_sf"/>
</dbReference>
<dbReference type="Pfam" id="PF00145">
    <property type="entry name" value="DNA_methylase"/>
    <property type="match status" value="1"/>
</dbReference>
<keyword evidence="1" id="KW-0489">Methyltransferase</keyword>
<accession>A0A9P1GPB0</accession>
<keyword evidence="5" id="KW-1185">Reference proteome</keyword>
<reference evidence="4" key="2">
    <citation type="submission" date="2024-04" db="EMBL/GenBank/DDBJ databases">
        <authorList>
            <person name="Chen Y."/>
            <person name="Shah S."/>
            <person name="Dougan E. K."/>
            <person name="Thang M."/>
            <person name="Chan C."/>
        </authorList>
    </citation>
    <scope>NUCLEOTIDE SEQUENCE [LARGE SCALE GENOMIC DNA]</scope>
</reference>